<dbReference type="PANTHER" id="PTHR24044:SF502">
    <property type="entry name" value="ANTERIOR PHARYNX IN EXCESS PROTEIN 1-RELATED"/>
    <property type="match status" value="1"/>
</dbReference>
<evidence type="ECO:0000256" key="4">
    <source>
        <dbReference type="SAM" id="Phobius"/>
    </source>
</evidence>
<feature type="chain" id="PRO_5036121988" description="EGF-like domain-containing protein" evidence="5">
    <location>
        <begin position="23"/>
        <end position="763"/>
    </location>
</feature>
<dbReference type="PROSITE" id="PS00022">
    <property type="entry name" value="EGF_1"/>
    <property type="match status" value="1"/>
</dbReference>
<dbReference type="InterPro" id="IPR000742">
    <property type="entry name" value="EGF"/>
</dbReference>
<dbReference type="CDD" id="cd00110">
    <property type="entry name" value="LamG"/>
    <property type="match status" value="1"/>
</dbReference>
<keyword evidence="5" id="KW-0732">Signal</keyword>
<dbReference type="PROSITE" id="PS50026">
    <property type="entry name" value="EGF_3"/>
    <property type="match status" value="1"/>
</dbReference>
<organism evidence="8 9">
    <name type="scientific">Opisthorchis felineus</name>
    <dbReference type="NCBI Taxonomy" id="147828"/>
    <lineage>
        <taxon>Eukaryota</taxon>
        <taxon>Metazoa</taxon>
        <taxon>Spiralia</taxon>
        <taxon>Lophotrochozoa</taxon>
        <taxon>Platyhelminthes</taxon>
        <taxon>Trematoda</taxon>
        <taxon>Digenea</taxon>
        <taxon>Opisthorchiida</taxon>
        <taxon>Opisthorchiata</taxon>
        <taxon>Opisthorchiidae</taxon>
        <taxon>Opisthorchis</taxon>
    </lineage>
</organism>
<accession>A0A4S2LX92</accession>
<dbReference type="SUPFAM" id="SSF57196">
    <property type="entry name" value="EGF/Laminin"/>
    <property type="match status" value="1"/>
</dbReference>
<dbReference type="SUPFAM" id="SSF49899">
    <property type="entry name" value="Concanavalin A-like lectins/glucanases"/>
    <property type="match status" value="1"/>
</dbReference>
<feature type="domain" description="EGF-like" evidence="7">
    <location>
        <begin position="518"/>
        <end position="555"/>
    </location>
</feature>
<dbReference type="Pfam" id="PF00008">
    <property type="entry name" value="EGF"/>
    <property type="match status" value="1"/>
</dbReference>
<evidence type="ECO:0000259" key="7">
    <source>
        <dbReference type="PROSITE" id="PS50026"/>
    </source>
</evidence>
<keyword evidence="9" id="KW-1185">Reference proteome</keyword>
<dbReference type="SMART" id="SM00282">
    <property type="entry name" value="LamG"/>
    <property type="match status" value="1"/>
</dbReference>
<dbReference type="PROSITE" id="PS50025">
    <property type="entry name" value="LAM_G_DOMAIN"/>
    <property type="match status" value="1"/>
</dbReference>
<dbReference type="Pfam" id="PF02210">
    <property type="entry name" value="Laminin_G_2"/>
    <property type="match status" value="1"/>
</dbReference>
<dbReference type="STRING" id="147828.A0A4S2LX92"/>
<feature type="transmembrane region" description="Helical" evidence="4">
    <location>
        <begin position="566"/>
        <end position="590"/>
    </location>
</feature>
<keyword evidence="4" id="KW-0472">Membrane</keyword>
<feature type="region of interest" description="Disordered" evidence="3">
    <location>
        <begin position="712"/>
        <end position="763"/>
    </location>
</feature>
<feature type="compositionally biased region" description="Polar residues" evidence="3">
    <location>
        <begin position="658"/>
        <end position="676"/>
    </location>
</feature>
<keyword evidence="2" id="KW-0245">EGF-like domain</keyword>
<dbReference type="EMBL" id="SJOL01006378">
    <property type="protein sequence ID" value="TGZ68197.1"/>
    <property type="molecule type" value="Genomic_DNA"/>
</dbReference>
<feature type="compositionally biased region" description="Acidic residues" evidence="3">
    <location>
        <begin position="736"/>
        <end position="746"/>
    </location>
</feature>
<evidence type="ECO:0000313" key="8">
    <source>
        <dbReference type="EMBL" id="TGZ68196.1"/>
    </source>
</evidence>
<evidence type="ECO:0000256" key="1">
    <source>
        <dbReference type="ARBA" id="ARBA00023157"/>
    </source>
</evidence>
<dbReference type="GO" id="GO:0005112">
    <property type="term" value="F:Notch binding"/>
    <property type="evidence" value="ECO:0007669"/>
    <property type="project" value="TreeGrafter"/>
</dbReference>
<dbReference type="AlphaFoldDB" id="A0A4S2LX92"/>
<evidence type="ECO:0000256" key="3">
    <source>
        <dbReference type="SAM" id="MobiDB-lite"/>
    </source>
</evidence>
<proteinExistence type="predicted"/>
<feature type="region of interest" description="Disordered" evidence="3">
    <location>
        <begin position="658"/>
        <end position="681"/>
    </location>
</feature>
<dbReference type="Proteomes" id="UP000308267">
    <property type="component" value="Unassembled WGS sequence"/>
</dbReference>
<reference evidence="8 9" key="1">
    <citation type="journal article" date="2019" name="BMC Genomics">
        <title>New insights from Opisthorchis felineus genome: update on genomics of the epidemiologically important liver flukes.</title>
        <authorList>
            <person name="Ershov N.I."/>
            <person name="Mordvinov V.A."/>
            <person name="Prokhortchouk E.B."/>
            <person name="Pakharukova M.Y."/>
            <person name="Gunbin K.V."/>
            <person name="Ustyantsev K."/>
            <person name="Genaev M.A."/>
            <person name="Blinov A.G."/>
            <person name="Mazur A."/>
            <person name="Boulygina E."/>
            <person name="Tsygankova S."/>
            <person name="Khrameeva E."/>
            <person name="Chekanov N."/>
            <person name="Fan G."/>
            <person name="Xiao A."/>
            <person name="Zhang H."/>
            <person name="Xu X."/>
            <person name="Yang H."/>
            <person name="Solovyev V."/>
            <person name="Lee S.M."/>
            <person name="Liu X."/>
            <person name="Afonnikov D.A."/>
            <person name="Skryabin K.G."/>
        </authorList>
    </citation>
    <scope>NUCLEOTIDE SEQUENCE [LARGE SCALE GENOMIC DNA]</scope>
    <source>
        <strain evidence="8">AK-0245</strain>
        <tissue evidence="8">Whole organism</tissue>
    </source>
</reference>
<feature type="domain" description="Laminin G" evidence="6">
    <location>
        <begin position="63"/>
        <end position="254"/>
    </location>
</feature>
<dbReference type="EMBL" id="SJOL01006378">
    <property type="protein sequence ID" value="TGZ68198.1"/>
    <property type="molecule type" value="Genomic_DNA"/>
</dbReference>
<gene>
    <name evidence="8" type="ORF">CRM22_004382</name>
</gene>
<dbReference type="PANTHER" id="PTHR24044">
    <property type="entry name" value="NOTCH LIGAND FAMILY MEMBER"/>
    <property type="match status" value="1"/>
</dbReference>
<evidence type="ECO:0000259" key="6">
    <source>
        <dbReference type="PROSITE" id="PS50025"/>
    </source>
</evidence>
<dbReference type="PROSITE" id="PS01186">
    <property type="entry name" value="EGF_2"/>
    <property type="match status" value="1"/>
</dbReference>
<comment type="caution">
    <text evidence="2">Lacks conserved residue(s) required for the propagation of feature annotation.</text>
</comment>
<dbReference type="InterPro" id="IPR001791">
    <property type="entry name" value="Laminin_G"/>
</dbReference>
<evidence type="ECO:0000313" key="9">
    <source>
        <dbReference type="Proteomes" id="UP000308267"/>
    </source>
</evidence>
<evidence type="ECO:0000256" key="2">
    <source>
        <dbReference type="PROSITE-ProRule" id="PRU00076"/>
    </source>
</evidence>
<protein>
    <recommendedName>
        <fullName evidence="10">EGF-like domain-containing protein</fullName>
    </recommendedName>
</protein>
<evidence type="ECO:0008006" key="10">
    <source>
        <dbReference type="Google" id="ProtNLM"/>
    </source>
</evidence>
<keyword evidence="4" id="KW-0812">Transmembrane</keyword>
<keyword evidence="4" id="KW-1133">Transmembrane helix</keyword>
<comment type="caution">
    <text evidence="8">The sequence shown here is derived from an EMBL/GenBank/DDBJ whole genome shotgun (WGS) entry which is preliminary data.</text>
</comment>
<dbReference type="Gene3D" id="2.10.25.10">
    <property type="entry name" value="Laminin"/>
    <property type="match status" value="1"/>
</dbReference>
<name>A0A4S2LX92_OPIFE</name>
<dbReference type="SMART" id="SM00181">
    <property type="entry name" value="EGF"/>
    <property type="match status" value="3"/>
</dbReference>
<dbReference type="InterPro" id="IPR050906">
    <property type="entry name" value="Notch_signaling"/>
</dbReference>
<feature type="signal peptide" evidence="5">
    <location>
        <begin position="1"/>
        <end position="22"/>
    </location>
</feature>
<keyword evidence="1 2" id="KW-1015">Disulfide bond</keyword>
<feature type="disulfide bond" evidence="2">
    <location>
        <begin position="522"/>
        <end position="532"/>
    </location>
</feature>
<evidence type="ECO:0000256" key="5">
    <source>
        <dbReference type="SAM" id="SignalP"/>
    </source>
</evidence>
<sequence>MPTAQVLVAVIHAWLHLPLVLGAMGSPPKNLPPCLNGGTQNISEERYGCTCVLPEMDRQCKLTRVTVGGAPTELLYGSLSVTLNRTHSFRIGLQYITNDPTGNGTLLSVRNASKQTQISFFLIAGRPGFSINLNRYALIMQFNGTVAVTNDNAWHHLDLFLEADAQGKFAVYFLLDRCRNSAVALCQLHKTVDTSPLSFEIGPTVQLGAEPGATLKSFDGCLDKIMINEEVLDFYGVLWQQPSKRGCQKAEQGCKQGDKKVCGQYGICYNALSATDMLTCLCYPGYKPNASPPLNPDRWPCERASVPWSTTAAEYNARFVDIVPARVRLSIRTRKMTFTAFVVASWNLYLTVNYGIPKLRFGAVTIELKKVNVSDGNWHLYEIGFLPSFIEIQIDGLDKDFYRASRVPHSPVKSGPADLVIARDADGACLDDAWVDFDSNWRNIQHDYPLEVIANPWYTRHIDWPVHGRKQSCSAGSSLCNSDPKPPCDPSAVCVDEWRGYRCDCIAGMKLNPKGVCLPEQCVPNPCAHGACNATAMDKNFTCTCDTGWTGDLCEQREGVAEAGFVWWWILLIVLLIILLIVIIIVLVCCCCRKRRDRKHHTARSGGLDSDQLGMDSQFNDPWDAGEKDFTGSIDYSVFQPGFKLPNGHQRYTPDRMTNGSATHGKSIPPTFSTTGMVPRDHGQKTSVIPPWVKFEGQENPAMNLDQALEYGYEGFDGKPPPEFWADDPARFESDQTSEEYSDEQPDSNNNQDPNVINLEKTI</sequence>
<dbReference type="OrthoDB" id="6225467at2759"/>
<dbReference type="Gene3D" id="2.60.120.200">
    <property type="match status" value="1"/>
</dbReference>
<dbReference type="EMBL" id="SJOL01006378">
    <property type="protein sequence ID" value="TGZ68196.1"/>
    <property type="molecule type" value="Genomic_DNA"/>
</dbReference>
<feature type="disulfide bond" evidence="2">
    <location>
        <begin position="545"/>
        <end position="554"/>
    </location>
</feature>
<dbReference type="InterPro" id="IPR013320">
    <property type="entry name" value="ConA-like_dom_sf"/>
</dbReference>